<evidence type="ECO:0000313" key="7">
    <source>
        <dbReference type="Proteomes" id="UP001596060"/>
    </source>
</evidence>
<dbReference type="Proteomes" id="UP001596060">
    <property type="component" value="Unassembled WGS sequence"/>
</dbReference>
<dbReference type="PANTHER" id="PTHR30537:SF3">
    <property type="entry name" value="TRANSCRIPTIONAL REGULATORY PROTEIN"/>
    <property type="match status" value="1"/>
</dbReference>
<dbReference type="PROSITE" id="PS50931">
    <property type="entry name" value="HTH_LYSR"/>
    <property type="match status" value="1"/>
</dbReference>
<dbReference type="Gene3D" id="1.10.10.10">
    <property type="entry name" value="Winged helix-like DNA-binding domain superfamily/Winged helix DNA-binding domain"/>
    <property type="match status" value="1"/>
</dbReference>
<organism evidence="6 7">
    <name type="scientific">Bosea massiliensis</name>
    <dbReference type="NCBI Taxonomy" id="151419"/>
    <lineage>
        <taxon>Bacteria</taxon>
        <taxon>Pseudomonadati</taxon>
        <taxon>Pseudomonadota</taxon>
        <taxon>Alphaproteobacteria</taxon>
        <taxon>Hyphomicrobiales</taxon>
        <taxon>Boseaceae</taxon>
        <taxon>Bosea</taxon>
    </lineage>
</organism>
<feature type="domain" description="HTH lysR-type" evidence="5">
    <location>
        <begin position="15"/>
        <end position="72"/>
    </location>
</feature>
<reference evidence="7" key="1">
    <citation type="journal article" date="2019" name="Int. J. Syst. Evol. Microbiol.">
        <title>The Global Catalogue of Microorganisms (GCM) 10K type strain sequencing project: providing services to taxonomists for standard genome sequencing and annotation.</title>
        <authorList>
            <consortium name="The Broad Institute Genomics Platform"/>
            <consortium name="The Broad Institute Genome Sequencing Center for Infectious Disease"/>
            <person name="Wu L."/>
            <person name="Ma J."/>
        </authorList>
    </citation>
    <scope>NUCLEOTIDE SEQUENCE [LARGE SCALE GENOMIC DNA]</scope>
    <source>
        <strain evidence="7">CCUG 43117</strain>
    </source>
</reference>
<dbReference type="InterPro" id="IPR058163">
    <property type="entry name" value="LysR-type_TF_proteobact-type"/>
</dbReference>
<dbReference type="Gene3D" id="3.40.190.290">
    <property type="match status" value="1"/>
</dbReference>
<accession>A0ABW0P834</accession>
<dbReference type="SUPFAM" id="SSF53850">
    <property type="entry name" value="Periplasmic binding protein-like II"/>
    <property type="match status" value="1"/>
</dbReference>
<keyword evidence="3" id="KW-0238">DNA-binding</keyword>
<evidence type="ECO:0000256" key="1">
    <source>
        <dbReference type="ARBA" id="ARBA00009437"/>
    </source>
</evidence>
<protein>
    <submittedName>
        <fullName evidence="6">LysR family transcriptional regulator</fullName>
    </submittedName>
</protein>
<dbReference type="InterPro" id="IPR005119">
    <property type="entry name" value="LysR_subst-bd"/>
</dbReference>
<evidence type="ECO:0000256" key="3">
    <source>
        <dbReference type="ARBA" id="ARBA00023125"/>
    </source>
</evidence>
<gene>
    <name evidence="6" type="ORF">ACFPN9_25615</name>
</gene>
<comment type="caution">
    <text evidence="6">The sequence shown here is derived from an EMBL/GenBank/DDBJ whole genome shotgun (WGS) entry which is preliminary data.</text>
</comment>
<dbReference type="InterPro" id="IPR000847">
    <property type="entry name" value="LysR_HTH_N"/>
</dbReference>
<keyword evidence="2" id="KW-0805">Transcription regulation</keyword>
<comment type="similarity">
    <text evidence="1">Belongs to the LysR transcriptional regulatory family.</text>
</comment>
<dbReference type="InterPro" id="IPR036390">
    <property type="entry name" value="WH_DNA-bd_sf"/>
</dbReference>
<keyword evidence="4" id="KW-0804">Transcription</keyword>
<keyword evidence="7" id="KW-1185">Reference proteome</keyword>
<evidence type="ECO:0000259" key="5">
    <source>
        <dbReference type="PROSITE" id="PS50931"/>
    </source>
</evidence>
<evidence type="ECO:0000313" key="6">
    <source>
        <dbReference type="EMBL" id="MFC5508620.1"/>
    </source>
</evidence>
<dbReference type="PANTHER" id="PTHR30537">
    <property type="entry name" value="HTH-TYPE TRANSCRIPTIONAL REGULATOR"/>
    <property type="match status" value="1"/>
</dbReference>
<dbReference type="Pfam" id="PF00126">
    <property type="entry name" value="HTH_1"/>
    <property type="match status" value="1"/>
</dbReference>
<evidence type="ECO:0000256" key="2">
    <source>
        <dbReference type="ARBA" id="ARBA00023015"/>
    </source>
</evidence>
<dbReference type="RefSeq" id="WP_377817848.1">
    <property type="nucleotide sequence ID" value="NZ_JBHSLU010000104.1"/>
</dbReference>
<evidence type="ECO:0000256" key="4">
    <source>
        <dbReference type="ARBA" id="ARBA00023163"/>
    </source>
</evidence>
<proteinExistence type="inferred from homology"/>
<name>A0ABW0P834_9HYPH</name>
<dbReference type="Pfam" id="PF03466">
    <property type="entry name" value="LysR_substrate"/>
    <property type="match status" value="1"/>
</dbReference>
<dbReference type="EMBL" id="JBHSLU010000104">
    <property type="protein sequence ID" value="MFC5508620.1"/>
    <property type="molecule type" value="Genomic_DNA"/>
</dbReference>
<sequence length="325" mass="35546">MASDTFRKSPRIDRMNWDDLRLFALVAEERSIRRAAARAGVGAATLFRRIGELEQQLGAGLLNRLPEGVSPTLFGQRALALIDQMAAPVHGLDQLASEVRGDRAFVSVTVTQGLGVNWLIPNAAVFHKANPTIGLDFRIANGVADILRFDSDLGIQMTPPTAPDLVAGKLGRMHFELFAAQAYLDLHGCPADLTELRRHRFVEQLDGHVEEGHVANVLGELRNEQIAARVLGSCGAIRAIEAGIGVGALPNYSVAFGNKVVPLNLPLTKHRDIWLTYRADARERAAVATTIAWLKALFDPRRWKCFRDEFVPARDVGPMPPEVAG</sequence>
<dbReference type="SUPFAM" id="SSF46785">
    <property type="entry name" value="Winged helix' DNA-binding domain"/>
    <property type="match status" value="1"/>
</dbReference>
<dbReference type="InterPro" id="IPR036388">
    <property type="entry name" value="WH-like_DNA-bd_sf"/>
</dbReference>